<gene>
    <name evidence="1" type="ORF">CEXT_739731</name>
</gene>
<dbReference type="AlphaFoldDB" id="A0AAV4U8H8"/>
<comment type="caution">
    <text evidence="1">The sequence shown here is derived from an EMBL/GenBank/DDBJ whole genome shotgun (WGS) entry which is preliminary data.</text>
</comment>
<evidence type="ECO:0000313" key="1">
    <source>
        <dbReference type="EMBL" id="GIY54098.1"/>
    </source>
</evidence>
<protein>
    <submittedName>
        <fullName evidence="1">Uncharacterized protein</fullName>
    </submittedName>
</protein>
<dbReference type="EMBL" id="BPLR01012471">
    <property type="protein sequence ID" value="GIY54098.1"/>
    <property type="molecule type" value="Genomic_DNA"/>
</dbReference>
<dbReference type="Proteomes" id="UP001054945">
    <property type="component" value="Unassembled WGS sequence"/>
</dbReference>
<sequence length="117" mass="13519">MRESPEGSQPGNFIIKTKCYNRSHLLSSLLFICIKILYYLENFELTKLRFEIQECTLLAKRGRNNKVKKETFSVRSPADVFPIRYAARQLPVAICKDHLQVPNSRSINVAILYRGSI</sequence>
<organism evidence="1 2">
    <name type="scientific">Caerostris extrusa</name>
    <name type="common">Bark spider</name>
    <name type="synonym">Caerostris bankana</name>
    <dbReference type="NCBI Taxonomy" id="172846"/>
    <lineage>
        <taxon>Eukaryota</taxon>
        <taxon>Metazoa</taxon>
        <taxon>Ecdysozoa</taxon>
        <taxon>Arthropoda</taxon>
        <taxon>Chelicerata</taxon>
        <taxon>Arachnida</taxon>
        <taxon>Araneae</taxon>
        <taxon>Araneomorphae</taxon>
        <taxon>Entelegynae</taxon>
        <taxon>Araneoidea</taxon>
        <taxon>Araneidae</taxon>
        <taxon>Caerostris</taxon>
    </lineage>
</organism>
<name>A0AAV4U8H8_CAEEX</name>
<keyword evidence="2" id="KW-1185">Reference proteome</keyword>
<proteinExistence type="predicted"/>
<accession>A0AAV4U8H8</accession>
<evidence type="ECO:0000313" key="2">
    <source>
        <dbReference type="Proteomes" id="UP001054945"/>
    </source>
</evidence>
<reference evidence="1 2" key="1">
    <citation type="submission" date="2021-06" db="EMBL/GenBank/DDBJ databases">
        <title>Caerostris extrusa draft genome.</title>
        <authorList>
            <person name="Kono N."/>
            <person name="Arakawa K."/>
        </authorList>
    </citation>
    <scope>NUCLEOTIDE SEQUENCE [LARGE SCALE GENOMIC DNA]</scope>
</reference>